<gene>
    <name evidence="3" type="ORF">RMSM_03383</name>
</gene>
<dbReference type="Pfam" id="PF05050">
    <property type="entry name" value="Methyltransf_21"/>
    <property type="match status" value="1"/>
</dbReference>
<evidence type="ECO:0000313" key="3">
    <source>
        <dbReference type="EMBL" id="EMI19713.1"/>
    </source>
</evidence>
<keyword evidence="3" id="KW-0489">Methyltransferase</keyword>
<feature type="region of interest" description="Disordered" evidence="1">
    <location>
        <begin position="23"/>
        <end position="48"/>
    </location>
</feature>
<protein>
    <submittedName>
        <fullName evidence="3">Methyltransferase FkbM domain protein</fullName>
    </submittedName>
</protein>
<keyword evidence="3" id="KW-0808">Transferase</keyword>
<name>M5RK65_9BACT</name>
<dbReference type="GO" id="GO:0008171">
    <property type="term" value="F:O-methyltransferase activity"/>
    <property type="evidence" value="ECO:0007669"/>
    <property type="project" value="TreeGrafter"/>
</dbReference>
<keyword evidence="4" id="KW-1185">Reference proteome</keyword>
<dbReference type="PANTHER" id="PTHR36973:SF4">
    <property type="entry name" value="NODULATION PROTEIN"/>
    <property type="match status" value="1"/>
</dbReference>
<dbReference type="SUPFAM" id="SSF53335">
    <property type="entry name" value="S-adenosyl-L-methionine-dependent methyltransferases"/>
    <property type="match status" value="1"/>
</dbReference>
<dbReference type="GO" id="GO:0032259">
    <property type="term" value="P:methylation"/>
    <property type="evidence" value="ECO:0007669"/>
    <property type="project" value="UniProtKB-KW"/>
</dbReference>
<dbReference type="PANTHER" id="PTHR36973">
    <property type="entry name" value="SLL1456 PROTEIN-RELATED"/>
    <property type="match status" value="1"/>
</dbReference>
<feature type="domain" description="Methyltransferase FkbM" evidence="2">
    <location>
        <begin position="71"/>
        <end position="261"/>
    </location>
</feature>
<evidence type="ECO:0000313" key="4">
    <source>
        <dbReference type="Proteomes" id="UP000011991"/>
    </source>
</evidence>
<reference evidence="3 4" key="1">
    <citation type="journal article" date="2013" name="Mar. Genomics">
        <title>Expression of sulfatases in Rhodopirellula baltica and the diversity of sulfatases in the genus Rhodopirellula.</title>
        <authorList>
            <person name="Wegner C.E."/>
            <person name="Richter-Heitmann T."/>
            <person name="Klindworth A."/>
            <person name="Klockow C."/>
            <person name="Richter M."/>
            <person name="Achstetter T."/>
            <person name="Glockner F.O."/>
            <person name="Harder J."/>
        </authorList>
    </citation>
    <scope>NUCLEOTIDE SEQUENCE [LARGE SCALE GENOMIC DNA]</scope>
    <source>
        <strain evidence="3 4">SM1</strain>
    </source>
</reference>
<dbReference type="InterPro" id="IPR053188">
    <property type="entry name" value="FkbM_Methyltransferase"/>
</dbReference>
<dbReference type="InterPro" id="IPR029063">
    <property type="entry name" value="SAM-dependent_MTases_sf"/>
</dbReference>
<evidence type="ECO:0000259" key="2">
    <source>
        <dbReference type="Pfam" id="PF05050"/>
    </source>
</evidence>
<dbReference type="InterPro" id="IPR006342">
    <property type="entry name" value="FkbM_mtfrase"/>
</dbReference>
<comment type="caution">
    <text evidence="3">The sequence shown here is derived from an EMBL/GenBank/DDBJ whole genome shotgun (WGS) entry which is preliminary data.</text>
</comment>
<dbReference type="PATRIC" id="fig|1265738.3.peg.3375"/>
<evidence type="ECO:0000256" key="1">
    <source>
        <dbReference type="SAM" id="MobiDB-lite"/>
    </source>
</evidence>
<dbReference type="Proteomes" id="UP000011991">
    <property type="component" value="Unassembled WGS sequence"/>
</dbReference>
<sequence length="296" mass="32708">MCWLRSIASCRFLECWILQMSDASSSPSSRSEETDAFSMTRRRTSGLSKTVTHGSEGIALMRRYDIDLVLDVGTNGGQYSQNLIRSGYAGRIISFEPDPKTYATLSKSRRGFRNWKAEAFALSSKNGTAMLRVAANGGSHSLQHCYEDATTVASVLDGDSNAWVGRVPVRTRRLDAVFNDYYTSGDRCFLKLDVQGHEQQVFAGASGCLERIMAIQVPLSFRPVVSRPVVSRSAASSKPEKCEHSHEWQELIESMNQLGYEMLLSSPTLSEPVERGDQTEGLFVRREAIAGLKSAA</sequence>
<dbReference type="EMBL" id="ANOG01000492">
    <property type="protein sequence ID" value="EMI19713.1"/>
    <property type="molecule type" value="Genomic_DNA"/>
</dbReference>
<dbReference type="Gene3D" id="3.40.50.150">
    <property type="entry name" value="Vaccinia Virus protein VP39"/>
    <property type="match status" value="1"/>
</dbReference>
<proteinExistence type="predicted"/>
<dbReference type="NCBIfam" id="TIGR01444">
    <property type="entry name" value="fkbM_fam"/>
    <property type="match status" value="1"/>
</dbReference>
<dbReference type="AlphaFoldDB" id="M5RK65"/>
<accession>M5RK65</accession>
<organism evidence="3 4">
    <name type="scientific">Rhodopirellula maiorica SM1</name>
    <dbReference type="NCBI Taxonomy" id="1265738"/>
    <lineage>
        <taxon>Bacteria</taxon>
        <taxon>Pseudomonadati</taxon>
        <taxon>Planctomycetota</taxon>
        <taxon>Planctomycetia</taxon>
        <taxon>Pirellulales</taxon>
        <taxon>Pirellulaceae</taxon>
        <taxon>Novipirellula</taxon>
    </lineage>
</organism>